<keyword evidence="14" id="KW-1185">Reference proteome</keyword>
<feature type="binding site" evidence="10">
    <location>
        <position position="406"/>
    </location>
    <ligand>
        <name>substrate</name>
    </ligand>
</feature>
<feature type="binding site" evidence="10">
    <location>
        <position position="17"/>
    </location>
    <ligand>
        <name>substrate</name>
    </ligand>
</feature>
<comment type="similarity">
    <text evidence="2 12">Belongs to the glycosyl hydrolase 1 family.</text>
</comment>
<keyword evidence="7 12" id="KW-0326">Glycosidase</keyword>
<feature type="binding site" evidence="10">
    <location>
        <begin position="413"/>
        <end position="414"/>
    </location>
    <ligand>
        <name>substrate</name>
    </ligand>
</feature>
<evidence type="ECO:0000313" key="13">
    <source>
        <dbReference type="EMBL" id="SHK15006.1"/>
    </source>
</evidence>
<dbReference type="GO" id="GO:0005829">
    <property type="term" value="C:cytosol"/>
    <property type="evidence" value="ECO:0007669"/>
    <property type="project" value="TreeGrafter"/>
</dbReference>
<gene>
    <name evidence="13" type="ORF">SAMN02745136_01859</name>
</gene>
<protein>
    <recommendedName>
        <fullName evidence="3 12">Beta-glucosidase</fullName>
        <ecNumber evidence="3 12">3.2.1.21</ecNumber>
    </recommendedName>
</protein>
<dbReference type="Gene3D" id="3.20.20.80">
    <property type="entry name" value="Glycosidases"/>
    <property type="match status" value="1"/>
</dbReference>
<evidence type="ECO:0000256" key="1">
    <source>
        <dbReference type="ARBA" id="ARBA00000448"/>
    </source>
</evidence>
<evidence type="ECO:0000256" key="8">
    <source>
        <dbReference type="ARBA" id="ARBA00023326"/>
    </source>
</evidence>
<evidence type="ECO:0000256" key="7">
    <source>
        <dbReference type="ARBA" id="ARBA00023295"/>
    </source>
</evidence>
<keyword evidence="6" id="KW-0119">Carbohydrate metabolism</keyword>
<evidence type="ECO:0000256" key="12">
    <source>
        <dbReference type="RuleBase" id="RU361175"/>
    </source>
</evidence>
<evidence type="ECO:0000256" key="6">
    <source>
        <dbReference type="ARBA" id="ARBA00023277"/>
    </source>
</evidence>
<feature type="binding site" evidence="10">
    <location>
        <position position="118"/>
    </location>
    <ligand>
        <name>substrate</name>
    </ligand>
</feature>
<evidence type="ECO:0000256" key="5">
    <source>
        <dbReference type="ARBA" id="ARBA00023001"/>
    </source>
</evidence>
<dbReference type="GO" id="GO:0008422">
    <property type="term" value="F:beta-glucosidase activity"/>
    <property type="evidence" value="ECO:0007669"/>
    <property type="project" value="UniProtKB-EC"/>
</dbReference>
<dbReference type="EMBL" id="FRAC01000009">
    <property type="protein sequence ID" value="SHK15006.1"/>
    <property type="molecule type" value="Genomic_DNA"/>
</dbReference>
<dbReference type="PANTHER" id="PTHR10353:SF36">
    <property type="entry name" value="LP05116P"/>
    <property type="match status" value="1"/>
</dbReference>
<feature type="binding site" evidence="10">
    <location>
        <position position="304"/>
    </location>
    <ligand>
        <name>substrate</name>
    </ligand>
</feature>
<dbReference type="InterPro" id="IPR033132">
    <property type="entry name" value="GH_1_N_CS"/>
</dbReference>
<keyword evidence="4 12" id="KW-0378">Hydrolase</keyword>
<dbReference type="OrthoDB" id="2339329at2"/>
<keyword evidence="8" id="KW-0624">Polysaccharide degradation</keyword>
<dbReference type="InterPro" id="IPR018120">
    <property type="entry name" value="Glyco_hydro_1_AS"/>
</dbReference>
<keyword evidence="5" id="KW-0136">Cellulose degradation</keyword>
<dbReference type="RefSeq" id="WP_073275052.1">
    <property type="nucleotide sequence ID" value="NZ_FRAC01000009.1"/>
</dbReference>
<name>A0A1M6Q4F4_9FIRM</name>
<feature type="binding site" evidence="10">
    <location>
        <position position="162"/>
    </location>
    <ligand>
        <name>substrate</name>
    </ligand>
</feature>
<dbReference type="InterPro" id="IPR017736">
    <property type="entry name" value="Glyco_hydro_1_beta-glucosidase"/>
</dbReference>
<evidence type="ECO:0000313" key="14">
    <source>
        <dbReference type="Proteomes" id="UP000184386"/>
    </source>
</evidence>
<evidence type="ECO:0000256" key="3">
    <source>
        <dbReference type="ARBA" id="ARBA00012744"/>
    </source>
</evidence>
<dbReference type="PROSITE" id="PS00572">
    <property type="entry name" value="GLYCOSYL_HYDROL_F1_1"/>
    <property type="match status" value="1"/>
</dbReference>
<dbReference type="Pfam" id="PF00232">
    <property type="entry name" value="Glyco_hydro_1"/>
    <property type="match status" value="1"/>
</dbReference>
<dbReference type="NCBIfam" id="TIGR03356">
    <property type="entry name" value="BGL"/>
    <property type="match status" value="1"/>
</dbReference>
<dbReference type="AlphaFoldDB" id="A0A1M6Q4F4"/>
<dbReference type="PRINTS" id="PR00131">
    <property type="entry name" value="GLHYDRLASE1"/>
</dbReference>
<comment type="catalytic activity">
    <reaction evidence="1 12">
        <text>Hydrolysis of terminal, non-reducing beta-D-glucosyl residues with release of beta-D-glucose.</text>
        <dbReference type="EC" id="3.2.1.21"/>
    </reaction>
</comment>
<dbReference type="GO" id="GO:0030245">
    <property type="term" value="P:cellulose catabolic process"/>
    <property type="evidence" value="ECO:0007669"/>
    <property type="project" value="UniProtKB-KW"/>
</dbReference>
<sequence length="454" mass="52544">MGFRKDFVWGAANASYQVEGAPREEGKGLSIWDVFCREDGKIYENQNGDISCDQYHRYREDVKMMKDIGIQAYRFSISWPRILPDGEGEVNARGLEYYDNLVDELLANNIQPYITLYHWDLPYELQKKGGWMNPDIPELFYKYAAILAKHFSDRVEHFITINEPQCIAGLGYLTGVHAPGLKVGAAGFFTIWHNLLKAHGMAVKAIREHAVRPVKIGMAPCSALYYPASESEADIMAARKATFHLTNNSLEDCVWNIALWCDPVFRQEYPKEVYEYFGEYLPEITKEDMALISQPLDFYGQNMYNAVMVKADKNGNPVRVKRPEGFPKTAIQWPVTPECMYWAPRFLSERYQKPLIITENGMSSHDWIALDGKVHDSSRIDFMHRYLKEYKRGANEGIDLLGYFSWSSMDNFEWAYGYSERFGLIYVDYQTQKRTMKDSGYFYRDVISCNGENL</sequence>
<dbReference type="InterPro" id="IPR017853">
    <property type="entry name" value="GH"/>
</dbReference>
<feature type="active site" description="Nucleophile" evidence="9 11">
    <location>
        <position position="359"/>
    </location>
</feature>
<evidence type="ECO:0000256" key="10">
    <source>
        <dbReference type="PIRSR" id="PIRSR617736-2"/>
    </source>
</evidence>
<dbReference type="InterPro" id="IPR001360">
    <property type="entry name" value="Glyco_hydro_1"/>
</dbReference>
<organism evidence="13 14">
    <name type="scientific">Anaerocolumna jejuensis DSM 15929</name>
    <dbReference type="NCBI Taxonomy" id="1121322"/>
    <lineage>
        <taxon>Bacteria</taxon>
        <taxon>Bacillati</taxon>
        <taxon>Bacillota</taxon>
        <taxon>Clostridia</taxon>
        <taxon>Lachnospirales</taxon>
        <taxon>Lachnospiraceae</taxon>
        <taxon>Anaerocolumna</taxon>
    </lineage>
</organism>
<dbReference type="FunFam" id="3.20.20.80:FF:000004">
    <property type="entry name" value="Beta-glucosidase 6-phospho-beta-glucosidase"/>
    <property type="match status" value="1"/>
</dbReference>
<proteinExistence type="inferred from homology"/>
<dbReference type="PANTHER" id="PTHR10353">
    <property type="entry name" value="GLYCOSYL HYDROLASE"/>
    <property type="match status" value="1"/>
</dbReference>
<accession>A0A1M6Q4F4</accession>
<dbReference type="Proteomes" id="UP000184386">
    <property type="component" value="Unassembled WGS sequence"/>
</dbReference>
<dbReference type="STRING" id="1121322.SAMN02745136_01859"/>
<reference evidence="13 14" key="1">
    <citation type="submission" date="2016-11" db="EMBL/GenBank/DDBJ databases">
        <authorList>
            <person name="Jaros S."/>
            <person name="Januszkiewicz K."/>
            <person name="Wedrychowicz H."/>
        </authorList>
    </citation>
    <scope>NUCLEOTIDE SEQUENCE [LARGE SCALE GENOMIC DNA]</scope>
    <source>
        <strain evidence="13 14">DSM 15929</strain>
    </source>
</reference>
<feature type="active site" description="Proton donor" evidence="9">
    <location>
        <position position="163"/>
    </location>
</feature>
<dbReference type="EC" id="3.2.1.21" evidence="3 12"/>
<dbReference type="SUPFAM" id="SSF51445">
    <property type="entry name" value="(Trans)glycosidases"/>
    <property type="match status" value="1"/>
</dbReference>
<evidence type="ECO:0000256" key="11">
    <source>
        <dbReference type="PROSITE-ProRule" id="PRU10055"/>
    </source>
</evidence>
<evidence type="ECO:0000256" key="2">
    <source>
        <dbReference type="ARBA" id="ARBA00010838"/>
    </source>
</evidence>
<dbReference type="PROSITE" id="PS00653">
    <property type="entry name" value="GLYCOSYL_HYDROL_F1_2"/>
    <property type="match status" value="1"/>
</dbReference>
<evidence type="ECO:0000256" key="9">
    <source>
        <dbReference type="PIRSR" id="PIRSR617736-1"/>
    </source>
</evidence>
<evidence type="ECO:0000256" key="4">
    <source>
        <dbReference type="ARBA" id="ARBA00022801"/>
    </source>
</evidence>